<dbReference type="Proteomes" id="UP000539372">
    <property type="component" value="Unassembled WGS sequence"/>
</dbReference>
<proteinExistence type="predicted"/>
<evidence type="ECO:0000256" key="1">
    <source>
        <dbReference type="SAM" id="Phobius"/>
    </source>
</evidence>
<organism evidence="2 3">
    <name type="scientific">Pacificispira spongiicola</name>
    <dbReference type="NCBI Taxonomy" id="2729598"/>
    <lineage>
        <taxon>Bacteria</taxon>
        <taxon>Pseudomonadati</taxon>
        <taxon>Pseudomonadota</taxon>
        <taxon>Alphaproteobacteria</taxon>
        <taxon>Rhodospirillales</taxon>
        <taxon>Rhodospirillaceae</taxon>
        <taxon>Pacificispira</taxon>
    </lineage>
</organism>
<evidence type="ECO:0000313" key="2">
    <source>
        <dbReference type="EMBL" id="NMM45245.1"/>
    </source>
</evidence>
<gene>
    <name evidence="2" type="ORF">HH303_12200</name>
</gene>
<dbReference type="RefSeq" id="WP_169625598.1">
    <property type="nucleotide sequence ID" value="NZ_JABBNT010000003.1"/>
</dbReference>
<feature type="transmembrane region" description="Helical" evidence="1">
    <location>
        <begin position="30"/>
        <end position="50"/>
    </location>
</feature>
<name>A0A7Y0HEZ4_9PROT</name>
<keyword evidence="1" id="KW-1133">Transmembrane helix</keyword>
<accession>A0A7Y0HEZ4</accession>
<sequence>MKNLFPIILAVVGVLVIFGFAASIAFGVEIVFWIALILVPIVFAQTLLWGR</sequence>
<keyword evidence="1" id="KW-0472">Membrane</keyword>
<comment type="caution">
    <text evidence="2">The sequence shown here is derived from an EMBL/GenBank/DDBJ whole genome shotgun (WGS) entry which is preliminary data.</text>
</comment>
<protein>
    <submittedName>
        <fullName evidence="2">Uncharacterized protein</fullName>
    </submittedName>
</protein>
<keyword evidence="3" id="KW-1185">Reference proteome</keyword>
<evidence type="ECO:0000313" key="3">
    <source>
        <dbReference type="Proteomes" id="UP000539372"/>
    </source>
</evidence>
<feature type="transmembrane region" description="Helical" evidence="1">
    <location>
        <begin position="7"/>
        <end position="24"/>
    </location>
</feature>
<dbReference type="AlphaFoldDB" id="A0A7Y0HEZ4"/>
<reference evidence="2 3" key="1">
    <citation type="submission" date="2020-04" db="EMBL/GenBank/DDBJ databases">
        <title>Rhodospirillaceae bacterium KN72 isolated from deep sea.</title>
        <authorList>
            <person name="Zhang D.-C."/>
        </authorList>
    </citation>
    <scope>NUCLEOTIDE SEQUENCE [LARGE SCALE GENOMIC DNA]</scope>
    <source>
        <strain evidence="2 3">KN72</strain>
    </source>
</reference>
<keyword evidence="1" id="KW-0812">Transmembrane</keyword>
<dbReference type="EMBL" id="JABBNT010000003">
    <property type="protein sequence ID" value="NMM45245.1"/>
    <property type="molecule type" value="Genomic_DNA"/>
</dbReference>